<dbReference type="GeneID" id="96749649"/>
<name>A0A5J4L9H5_9ACTN</name>
<sequence length="114" mass="12734">MGDEPTNGELARRLDAGFDDIKEDMRTLAGRLDTKVDASLLTLQQQAQDERAQLIAVRVAALEDARQKESDARMEETRKAEAQRASDRRLILTSLVVPLLLLLLQVYLASRGTK</sequence>
<dbReference type="EMBL" id="BLAG01000004">
    <property type="protein sequence ID" value="GES27956.1"/>
    <property type="molecule type" value="Genomic_DNA"/>
</dbReference>
<keyword evidence="1" id="KW-1133">Transmembrane helix</keyword>
<dbReference type="Proteomes" id="UP000325598">
    <property type="component" value="Unassembled WGS sequence"/>
</dbReference>
<organism evidence="2 3">
    <name type="scientific">Streptomyces angustmyceticus</name>
    <dbReference type="NCBI Taxonomy" id="285578"/>
    <lineage>
        <taxon>Bacteria</taxon>
        <taxon>Bacillati</taxon>
        <taxon>Actinomycetota</taxon>
        <taxon>Actinomycetes</taxon>
        <taxon>Kitasatosporales</taxon>
        <taxon>Streptomycetaceae</taxon>
        <taxon>Streptomyces</taxon>
    </lineage>
</organism>
<gene>
    <name evidence="2" type="ORF">San01_04430</name>
</gene>
<evidence type="ECO:0000313" key="2">
    <source>
        <dbReference type="EMBL" id="GES27956.1"/>
    </source>
</evidence>
<keyword evidence="3" id="KW-1185">Reference proteome</keyword>
<feature type="transmembrane region" description="Helical" evidence="1">
    <location>
        <begin position="90"/>
        <end position="108"/>
    </location>
</feature>
<proteinExistence type="predicted"/>
<evidence type="ECO:0000256" key="1">
    <source>
        <dbReference type="SAM" id="Phobius"/>
    </source>
</evidence>
<dbReference type="RefSeq" id="WP_086716783.1">
    <property type="nucleotide sequence ID" value="NZ_BLAG01000004.1"/>
</dbReference>
<evidence type="ECO:0000313" key="3">
    <source>
        <dbReference type="Proteomes" id="UP000325598"/>
    </source>
</evidence>
<dbReference type="AlphaFoldDB" id="A0A5J4L9H5"/>
<dbReference type="OrthoDB" id="4263358at2"/>
<protein>
    <submittedName>
        <fullName evidence="2">Uncharacterized protein</fullName>
    </submittedName>
</protein>
<accession>A0A5J4L9H5</accession>
<reference evidence="2 3" key="1">
    <citation type="submission" date="2019-10" db="EMBL/GenBank/DDBJ databases">
        <title>Whole genome shotgun sequence of Streptomyces angustmyceticus NBRC 3934.</title>
        <authorList>
            <person name="Hosoyama A."/>
            <person name="Ichikawa N."/>
            <person name="Kimura A."/>
            <person name="Kitahashi Y."/>
            <person name="Komaki H."/>
            <person name="Uohara A."/>
        </authorList>
    </citation>
    <scope>NUCLEOTIDE SEQUENCE [LARGE SCALE GENOMIC DNA]</scope>
    <source>
        <strain evidence="2 3">NBRC 3934</strain>
    </source>
</reference>
<comment type="caution">
    <text evidence="2">The sequence shown here is derived from an EMBL/GenBank/DDBJ whole genome shotgun (WGS) entry which is preliminary data.</text>
</comment>
<keyword evidence="1" id="KW-0472">Membrane</keyword>
<keyword evidence="1" id="KW-0812">Transmembrane</keyword>